<comment type="caution">
    <text evidence="3">The sequence shown here is derived from an EMBL/GenBank/DDBJ whole genome shotgun (WGS) entry which is preliminary data.</text>
</comment>
<protein>
    <recommendedName>
        <fullName evidence="5">SPOR domain-containing protein</fullName>
    </recommendedName>
</protein>
<keyword evidence="2" id="KW-0732">Signal</keyword>
<feature type="region of interest" description="Disordered" evidence="1">
    <location>
        <begin position="150"/>
        <end position="201"/>
    </location>
</feature>
<organism evidence="3 4">
    <name type="scientific">Kordiimonas sediminis</name>
    <dbReference type="NCBI Taxonomy" id="1735581"/>
    <lineage>
        <taxon>Bacteria</taxon>
        <taxon>Pseudomonadati</taxon>
        <taxon>Pseudomonadota</taxon>
        <taxon>Alphaproteobacteria</taxon>
        <taxon>Kordiimonadales</taxon>
        <taxon>Kordiimonadaceae</taxon>
        <taxon>Kordiimonas</taxon>
    </lineage>
</organism>
<dbReference type="AlphaFoldDB" id="A0A919E3N6"/>
<keyword evidence="4" id="KW-1185">Reference proteome</keyword>
<dbReference type="RefSeq" id="WP_191250291.1">
    <property type="nucleotide sequence ID" value="NZ_BNCI01000001.1"/>
</dbReference>
<sequence>MISRFVPSLSLGFLLSACAVFGGGDGGNTSPVTSAAAAGLAPIPRESFCQADDRLEDIASAYEEALSSTSAPEQVFYTALFLERAGHPVRARSLYAGLLQQEAGPSVDVTCGDTVWARGPVAAEAARRLAHLAAELHNMGVRRESAPALHAGLPSNARPEAKVRMPDVGKSGGQAKAVAPRAQPSRLKNGNQSAVGRQSASADIQVPQTVSADGVWFAHLASYKTAENAVRYRGELAETYPALAGHIVEWIAASSTGSVWRLGVRTTEWQDADRLCIAIRSSGAYCRVIDSR</sequence>
<accession>A0A919E3N6</accession>
<proteinExistence type="predicted"/>
<reference evidence="3" key="2">
    <citation type="submission" date="2020-09" db="EMBL/GenBank/DDBJ databases">
        <authorList>
            <person name="Sun Q."/>
            <person name="Kim S."/>
        </authorList>
    </citation>
    <scope>NUCLEOTIDE SEQUENCE</scope>
    <source>
        <strain evidence="3">KCTC 42590</strain>
    </source>
</reference>
<dbReference type="PROSITE" id="PS51257">
    <property type="entry name" value="PROKAR_LIPOPROTEIN"/>
    <property type="match status" value="1"/>
</dbReference>
<reference evidence="3" key="1">
    <citation type="journal article" date="2014" name="Int. J. Syst. Evol. Microbiol.">
        <title>Complete genome sequence of Corynebacterium casei LMG S-19264T (=DSM 44701T), isolated from a smear-ripened cheese.</title>
        <authorList>
            <consortium name="US DOE Joint Genome Institute (JGI-PGF)"/>
            <person name="Walter F."/>
            <person name="Albersmeier A."/>
            <person name="Kalinowski J."/>
            <person name="Ruckert C."/>
        </authorList>
    </citation>
    <scope>NUCLEOTIDE SEQUENCE</scope>
    <source>
        <strain evidence="3">KCTC 42590</strain>
    </source>
</reference>
<dbReference type="Proteomes" id="UP000630923">
    <property type="component" value="Unassembled WGS sequence"/>
</dbReference>
<feature type="chain" id="PRO_5037310566" description="SPOR domain-containing protein" evidence="2">
    <location>
        <begin position="20"/>
        <end position="292"/>
    </location>
</feature>
<evidence type="ECO:0000313" key="3">
    <source>
        <dbReference type="EMBL" id="GHF16427.1"/>
    </source>
</evidence>
<feature type="compositionally biased region" description="Polar residues" evidence="1">
    <location>
        <begin position="186"/>
        <end position="201"/>
    </location>
</feature>
<feature type="signal peptide" evidence="2">
    <location>
        <begin position="1"/>
        <end position="19"/>
    </location>
</feature>
<gene>
    <name evidence="3" type="ORF">GCM10017044_08390</name>
</gene>
<evidence type="ECO:0000256" key="2">
    <source>
        <dbReference type="SAM" id="SignalP"/>
    </source>
</evidence>
<name>A0A919E3N6_9PROT</name>
<dbReference type="EMBL" id="BNCI01000001">
    <property type="protein sequence ID" value="GHF16427.1"/>
    <property type="molecule type" value="Genomic_DNA"/>
</dbReference>
<evidence type="ECO:0000256" key="1">
    <source>
        <dbReference type="SAM" id="MobiDB-lite"/>
    </source>
</evidence>
<evidence type="ECO:0008006" key="5">
    <source>
        <dbReference type="Google" id="ProtNLM"/>
    </source>
</evidence>
<evidence type="ECO:0000313" key="4">
    <source>
        <dbReference type="Proteomes" id="UP000630923"/>
    </source>
</evidence>